<proteinExistence type="inferred from homology"/>
<comment type="similarity">
    <text evidence="1">Belongs to the NDRG family.</text>
</comment>
<dbReference type="Pfam" id="PF03096">
    <property type="entry name" value="Ndr"/>
    <property type="match status" value="1"/>
</dbReference>
<protein>
    <submittedName>
        <fullName evidence="2">Uncharacterized protein</fullName>
    </submittedName>
</protein>
<dbReference type="AlphaFoldDB" id="A0ABD3LES5"/>
<accession>A0ABD3LES5</accession>
<name>A0ABD3LES5_EUCGL</name>
<dbReference type="Proteomes" id="UP001634007">
    <property type="component" value="Unassembled WGS sequence"/>
</dbReference>
<keyword evidence="3" id="KW-1185">Reference proteome</keyword>
<dbReference type="PANTHER" id="PTHR11034">
    <property type="entry name" value="N-MYC DOWNSTREAM REGULATED"/>
    <property type="match status" value="1"/>
</dbReference>
<dbReference type="SUPFAM" id="SSF53474">
    <property type="entry name" value="alpha/beta-Hydrolases"/>
    <property type="match status" value="1"/>
</dbReference>
<evidence type="ECO:0000313" key="3">
    <source>
        <dbReference type="Proteomes" id="UP001634007"/>
    </source>
</evidence>
<comment type="caution">
    <text evidence="2">The sequence shown here is derived from an EMBL/GenBank/DDBJ whole genome shotgun (WGS) entry which is preliminary data.</text>
</comment>
<dbReference type="Gene3D" id="3.40.50.1820">
    <property type="entry name" value="alpha/beta hydrolase"/>
    <property type="match status" value="1"/>
</dbReference>
<dbReference type="EMBL" id="JBJKBG010000002">
    <property type="protein sequence ID" value="KAL3750234.1"/>
    <property type="molecule type" value="Genomic_DNA"/>
</dbReference>
<dbReference type="InterPro" id="IPR004142">
    <property type="entry name" value="NDRG"/>
</dbReference>
<evidence type="ECO:0000256" key="1">
    <source>
        <dbReference type="ARBA" id="ARBA00005598"/>
    </source>
</evidence>
<dbReference type="InterPro" id="IPR029058">
    <property type="entry name" value="AB_hydrolase_fold"/>
</dbReference>
<gene>
    <name evidence="2" type="ORF">ACJRO7_011255</name>
</gene>
<organism evidence="2 3">
    <name type="scientific">Eucalyptus globulus</name>
    <name type="common">Tasmanian blue gum</name>
    <dbReference type="NCBI Taxonomy" id="34317"/>
    <lineage>
        <taxon>Eukaryota</taxon>
        <taxon>Viridiplantae</taxon>
        <taxon>Streptophyta</taxon>
        <taxon>Embryophyta</taxon>
        <taxon>Tracheophyta</taxon>
        <taxon>Spermatophyta</taxon>
        <taxon>Magnoliopsida</taxon>
        <taxon>eudicotyledons</taxon>
        <taxon>Gunneridae</taxon>
        <taxon>Pentapetalae</taxon>
        <taxon>rosids</taxon>
        <taxon>malvids</taxon>
        <taxon>Myrtales</taxon>
        <taxon>Myrtaceae</taxon>
        <taxon>Myrtoideae</taxon>
        <taxon>Eucalypteae</taxon>
        <taxon>Eucalyptus</taxon>
    </lineage>
</organism>
<evidence type="ECO:0000313" key="2">
    <source>
        <dbReference type="EMBL" id="KAL3750234.1"/>
    </source>
</evidence>
<sequence length="238" mass="27412">MAELSDSERVVKTSEDSVSVFVCGDREKPALITVDDLADHVVEVLDFSGLKEYEERVLGLIFVSPVCKAHSWTEWFYNKVLLNLLKEFLLQRYFSKEIRCSMHGSKSDLVQTCRKLLDERYSLNVMRFLEAMNRRHDLTDNLKNLHCKTLIFVGESSPFHAESMYMSAKMDRKVCALFVNAVLARCRWPFEIEFVLAIGRDRSVLHHRRWLDSSSTAVSIGDGSAKEKLQAKKISLKK</sequence>
<reference evidence="2 3" key="1">
    <citation type="submission" date="2024-11" db="EMBL/GenBank/DDBJ databases">
        <title>Chromosome-level genome assembly of Eucalyptus globulus Labill. provides insights into its genome evolution.</title>
        <authorList>
            <person name="Li X."/>
        </authorList>
    </citation>
    <scope>NUCLEOTIDE SEQUENCE [LARGE SCALE GENOMIC DNA]</scope>
    <source>
        <strain evidence="2">CL2024</strain>
        <tissue evidence="2">Fresh tender leaves</tissue>
    </source>
</reference>